<name>A0ABP5K286_9ACTN</name>
<evidence type="ECO:0008006" key="3">
    <source>
        <dbReference type="Google" id="ProtNLM"/>
    </source>
</evidence>
<keyword evidence="2" id="KW-1185">Reference proteome</keyword>
<dbReference type="RefSeq" id="WP_344261993.1">
    <property type="nucleotide sequence ID" value="NZ_BAAAMR010000005.1"/>
</dbReference>
<evidence type="ECO:0000313" key="2">
    <source>
        <dbReference type="Proteomes" id="UP001501020"/>
    </source>
</evidence>
<reference evidence="2" key="1">
    <citation type="journal article" date="2019" name="Int. J. Syst. Evol. Microbiol.">
        <title>The Global Catalogue of Microorganisms (GCM) 10K type strain sequencing project: providing services to taxonomists for standard genome sequencing and annotation.</title>
        <authorList>
            <consortium name="The Broad Institute Genomics Platform"/>
            <consortium name="The Broad Institute Genome Sequencing Center for Infectious Disease"/>
            <person name="Wu L."/>
            <person name="Ma J."/>
        </authorList>
    </citation>
    <scope>NUCLEOTIDE SEQUENCE [LARGE SCALE GENOMIC DNA]</scope>
    <source>
        <strain evidence="2">JCM 13850</strain>
    </source>
</reference>
<dbReference type="Gene3D" id="3.40.50.150">
    <property type="entry name" value="Vaccinia Virus protein VP39"/>
    <property type="match status" value="1"/>
</dbReference>
<evidence type="ECO:0000313" key="1">
    <source>
        <dbReference type="EMBL" id="GAA2123573.1"/>
    </source>
</evidence>
<accession>A0ABP5K286</accession>
<dbReference type="EMBL" id="BAAAMR010000005">
    <property type="protein sequence ID" value="GAA2123573.1"/>
    <property type="molecule type" value="Genomic_DNA"/>
</dbReference>
<dbReference type="Proteomes" id="UP001501020">
    <property type="component" value="Unassembled WGS sequence"/>
</dbReference>
<dbReference type="PIRSF" id="PIRSF017393">
    <property type="entry name" value="MTase_SAV2177"/>
    <property type="match status" value="1"/>
</dbReference>
<dbReference type="InterPro" id="IPR029063">
    <property type="entry name" value="SAM-dependent_MTases_sf"/>
</dbReference>
<proteinExistence type="predicted"/>
<sequence>MIPGPMPSLSRWAELTGGEEGGVAAVPAGAPSVARMYDYYLGGKDNYAADREMAERALDRAPVVARLAQVNRGFLEYAAALLAESGTRQFVDVGCGLPAARNVGDVVRRAAPSCRVAYVDNDPLVLAHARALLTVDRNTGAFGGDVRAPAALLGHPGLRRLIDFGRPVALLLLGVLDFVTDEEDPRGIVRALLGGLPAGSHMVVTHTERTPALESLAETARRAGLAFTPRGREEIAEICAPLEPVGPYPAALPLADAARLDGPLPLVGCIGRKRG</sequence>
<dbReference type="Pfam" id="PF04672">
    <property type="entry name" value="Methyltransf_19"/>
    <property type="match status" value="1"/>
</dbReference>
<gene>
    <name evidence="1" type="ORF">GCM10009727_10320</name>
</gene>
<dbReference type="SUPFAM" id="SSF53335">
    <property type="entry name" value="S-adenosyl-L-methionine-dependent methyltransferases"/>
    <property type="match status" value="1"/>
</dbReference>
<comment type="caution">
    <text evidence="1">The sequence shown here is derived from an EMBL/GenBank/DDBJ whole genome shotgun (WGS) entry which is preliminary data.</text>
</comment>
<protein>
    <recommendedName>
        <fullName evidence="3">SAM-dependent methyltransferase</fullName>
    </recommendedName>
</protein>
<organism evidence="1 2">
    <name type="scientific">Actinomadura napierensis</name>
    <dbReference type="NCBI Taxonomy" id="267854"/>
    <lineage>
        <taxon>Bacteria</taxon>
        <taxon>Bacillati</taxon>
        <taxon>Actinomycetota</taxon>
        <taxon>Actinomycetes</taxon>
        <taxon>Streptosporangiales</taxon>
        <taxon>Thermomonosporaceae</taxon>
        <taxon>Actinomadura</taxon>
    </lineage>
</organism>
<dbReference type="InterPro" id="IPR006764">
    <property type="entry name" value="SAM_dep_MeTrfase_SAV2177_type"/>
</dbReference>